<gene>
    <name evidence="1" type="ORF">LF1_56880</name>
</gene>
<proteinExistence type="predicted"/>
<sequence>MADPDILCSLSVRARRNNPHPVADPERLLAMLTSLTCGVNTGLGHPALDGDFVSTKMAA</sequence>
<dbReference type="AlphaFoldDB" id="A0A5B1CBU7"/>
<evidence type="ECO:0000313" key="1">
    <source>
        <dbReference type="EMBL" id="KAA1257050.1"/>
    </source>
</evidence>
<reference evidence="1 2" key="1">
    <citation type="submission" date="2019-08" db="EMBL/GenBank/DDBJ databases">
        <title>Deep-cultivation of Planctomycetes and their phenomic and genomic characterization uncovers novel biology.</title>
        <authorList>
            <person name="Wiegand S."/>
            <person name="Jogler M."/>
            <person name="Boedeker C."/>
            <person name="Pinto D."/>
            <person name="Vollmers J."/>
            <person name="Rivas-Marin E."/>
            <person name="Kohn T."/>
            <person name="Peeters S.H."/>
            <person name="Heuer A."/>
            <person name="Rast P."/>
            <person name="Oberbeckmann S."/>
            <person name="Bunk B."/>
            <person name="Jeske O."/>
            <person name="Meyerdierks A."/>
            <person name="Storesund J.E."/>
            <person name="Kallscheuer N."/>
            <person name="Luecker S."/>
            <person name="Lage O.M."/>
            <person name="Pohl T."/>
            <person name="Merkel B.J."/>
            <person name="Hornburger P."/>
            <person name="Mueller R.-W."/>
            <person name="Bruemmer F."/>
            <person name="Labrenz M."/>
            <person name="Spormann A.M."/>
            <person name="Op Den Camp H."/>
            <person name="Overmann J."/>
            <person name="Amann R."/>
            <person name="Jetten M.S.M."/>
            <person name="Mascher T."/>
            <person name="Medema M.H."/>
            <person name="Devos D.P."/>
            <person name="Kaster A.-K."/>
            <person name="Ovreas L."/>
            <person name="Rohde M."/>
            <person name="Galperin M.Y."/>
            <person name="Jogler C."/>
        </authorList>
    </citation>
    <scope>NUCLEOTIDE SEQUENCE [LARGE SCALE GENOMIC DNA]</scope>
    <source>
        <strain evidence="1 2">LF1</strain>
    </source>
</reference>
<protein>
    <submittedName>
        <fullName evidence="1">Uncharacterized protein</fullName>
    </submittedName>
</protein>
<comment type="caution">
    <text evidence="1">The sequence shown here is derived from an EMBL/GenBank/DDBJ whole genome shotgun (WGS) entry which is preliminary data.</text>
</comment>
<evidence type="ECO:0000313" key="2">
    <source>
        <dbReference type="Proteomes" id="UP000322699"/>
    </source>
</evidence>
<dbReference type="Proteomes" id="UP000322699">
    <property type="component" value="Unassembled WGS sequence"/>
</dbReference>
<accession>A0A5B1CBU7</accession>
<name>A0A5B1CBU7_9BACT</name>
<organism evidence="1 2">
    <name type="scientific">Rubripirellula obstinata</name>
    <dbReference type="NCBI Taxonomy" id="406547"/>
    <lineage>
        <taxon>Bacteria</taxon>
        <taxon>Pseudomonadati</taxon>
        <taxon>Planctomycetota</taxon>
        <taxon>Planctomycetia</taxon>
        <taxon>Pirellulales</taxon>
        <taxon>Pirellulaceae</taxon>
        <taxon>Rubripirellula</taxon>
    </lineage>
</organism>
<dbReference type="EMBL" id="VRLW01000006">
    <property type="protein sequence ID" value="KAA1257050.1"/>
    <property type="molecule type" value="Genomic_DNA"/>
</dbReference>
<keyword evidence="2" id="KW-1185">Reference proteome</keyword>